<keyword evidence="5" id="KW-0808">Transferase</keyword>
<dbReference type="GO" id="GO:0043565">
    <property type="term" value="F:sequence-specific DNA binding"/>
    <property type="evidence" value="ECO:0007669"/>
    <property type="project" value="InterPro"/>
</dbReference>
<evidence type="ECO:0000313" key="5">
    <source>
        <dbReference type="EMBL" id="VUX40751.1"/>
    </source>
</evidence>
<keyword evidence="2" id="KW-0238">DNA-binding</keyword>
<protein>
    <submittedName>
        <fullName evidence="5">Bifunctional transcriptional activator/DNA repair enzyme AdaA</fullName>
        <ecNumber evidence="5">2.1.1.-</ecNumber>
    </submittedName>
</protein>
<dbReference type="Gene3D" id="1.10.10.60">
    <property type="entry name" value="Homeodomain-like"/>
    <property type="match status" value="2"/>
</dbReference>
<evidence type="ECO:0000256" key="3">
    <source>
        <dbReference type="ARBA" id="ARBA00023163"/>
    </source>
</evidence>
<dbReference type="InterPro" id="IPR020449">
    <property type="entry name" value="Tscrpt_reg_AraC-type_HTH"/>
</dbReference>
<dbReference type="Proteomes" id="UP000408482">
    <property type="component" value="Unassembled WGS sequence"/>
</dbReference>
<evidence type="ECO:0000313" key="6">
    <source>
        <dbReference type="Proteomes" id="UP000408482"/>
    </source>
</evidence>
<evidence type="ECO:0000256" key="2">
    <source>
        <dbReference type="ARBA" id="ARBA00023125"/>
    </source>
</evidence>
<dbReference type="GO" id="GO:0032259">
    <property type="term" value="P:methylation"/>
    <property type="evidence" value="ECO:0007669"/>
    <property type="project" value="UniProtKB-KW"/>
</dbReference>
<dbReference type="AlphaFoldDB" id="A0A564W781"/>
<evidence type="ECO:0000259" key="4">
    <source>
        <dbReference type="PROSITE" id="PS01124"/>
    </source>
</evidence>
<evidence type="ECO:0000256" key="1">
    <source>
        <dbReference type="ARBA" id="ARBA00023015"/>
    </source>
</evidence>
<name>A0A564W781_9FIRM</name>
<dbReference type="Pfam" id="PF12833">
    <property type="entry name" value="HTH_18"/>
    <property type="match status" value="1"/>
</dbReference>
<dbReference type="PROSITE" id="PS01124">
    <property type="entry name" value="HTH_ARAC_FAMILY_2"/>
    <property type="match status" value="1"/>
</dbReference>
<dbReference type="GO" id="GO:0008168">
    <property type="term" value="F:methyltransferase activity"/>
    <property type="evidence" value="ECO:0007669"/>
    <property type="project" value="UniProtKB-KW"/>
</dbReference>
<dbReference type="InterPro" id="IPR018060">
    <property type="entry name" value="HTH_AraC"/>
</dbReference>
<keyword evidence="6" id="KW-1185">Reference proteome</keyword>
<dbReference type="PANTHER" id="PTHR47893:SF1">
    <property type="entry name" value="REGULATORY PROTEIN PCHR"/>
    <property type="match status" value="1"/>
</dbReference>
<dbReference type="EMBL" id="CABHNW010000167">
    <property type="protein sequence ID" value="VUX40751.1"/>
    <property type="molecule type" value="Genomic_DNA"/>
</dbReference>
<keyword evidence="1" id="KW-0805">Transcription regulation</keyword>
<dbReference type="PANTHER" id="PTHR47893">
    <property type="entry name" value="REGULATORY PROTEIN PCHR"/>
    <property type="match status" value="1"/>
</dbReference>
<dbReference type="RefSeq" id="WP_144095578.1">
    <property type="nucleotide sequence ID" value="NZ_CABHNW010000167.1"/>
</dbReference>
<feature type="domain" description="HTH araC/xylS-type" evidence="4">
    <location>
        <begin position="220"/>
        <end position="318"/>
    </location>
</feature>
<dbReference type="InterPro" id="IPR009057">
    <property type="entry name" value="Homeodomain-like_sf"/>
</dbReference>
<organism evidence="5 6">
    <name type="scientific">Blautia luti</name>
    <dbReference type="NCBI Taxonomy" id="89014"/>
    <lineage>
        <taxon>Bacteria</taxon>
        <taxon>Bacillati</taxon>
        <taxon>Bacillota</taxon>
        <taxon>Clostridia</taxon>
        <taxon>Lachnospirales</taxon>
        <taxon>Lachnospiraceae</taxon>
        <taxon>Blautia</taxon>
    </lineage>
</organism>
<dbReference type="PRINTS" id="PR00032">
    <property type="entry name" value="HTHARAC"/>
</dbReference>
<reference evidence="5 6" key="1">
    <citation type="submission" date="2019-07" db="EMBL/GenBank/DDBJ databases">
        <authorList>
            <person name="Hibberd C M."/>
            <person name="Gehrig L. J."/>
            <person name="Chang H.-W."/>
            <person name="Venkatesh S."/>
        </authorList>
    </citation>
    <scope>NUCLEOTIDE SEQUENCE [LARGE SCALE GENOMIC DNA]</scope>
    <source>
        <strain evidence="5">Blautia_luti_SSTS_Bg7063</strain>
    </source>
</reference>
<keyword evidence="5" id="KW-0489">Methyltransferase</keyword>
<dbReference type="GO" id="GO:0003700">
    <property type="term" value="F:DNA-binding transcription factor activity"/>
    <property type="evidence" value="ECO:0007669"/>
    <property type="project" value="InterPro"/>
</dbReference>
<gene>
    <name evidence="5" type="primary">adaA_3</name>
    <name evidence="5" type="ORF">RSSSTS7063_01362</name>
</gene>
<dbReference type="SMART" id="SM00342">
    <property type="entry name" value="HTH_ARAC"/>
    <property type="match status" value="1"/>
</dbReference>
<accession>A0A564W781</accession>
<dbReference type="InterPro" id="IPR053142">
    <property type="entry name" value="PchR_regulatory_protein"/>
</dbReference>
<dbReference type="EC" id="2.1.1.-" evidence="5"/>
<sequence length="322" mass="36785">MSDIESRYHTNLLEYGFKELSTTNELSGIGRLYSVPKEYGEGTYWIYSEKDLYDIKIHDFCFHKDSFFDFGIPQGCLGICYYESISGEEISPYRRLTAGCVKSFIGGMEPCKTLIHKNIPVRSVDIEITPAYYERYLVEKFPNEYIDPHEAFSNIALTDRFPEMIQVLRQIANYKGNGIAAKLFYEGKVIEAISLIMEYNRQQSSTPSVKISNADLRALENGAAYINDHFNCDISVDQLSHITCMGRTKLKLAFKEVYGVSITEYIQQRRLSHAETLLSLTDFTIEQVAAAVGYNNAGRFASMFKKSTGVYPAEYRKMAQRK</sequence>
<keyword evidence="3" id="KW-0804">Transcription</keyword>
<proteinExistence type="predicted"/>
<dbReference type="SUPFAM" id="SSF46689">
    <property type="entry name" value="Homeodomain-like"/>
    <property type="match status" value="2"/>
</dbReference>